<comment type="caution">
    <text evidence="2">The sequence shown here is derived from an EMBL/GenBank/DDBJ whole genome shotgun (WGS) entry which is preliminary data.</text>
</comment>
<dbReference type="Proteomes" id="UP001457282">
    <property type="component" value="Unassembled WGS sequence"/>
</dbReference>
<dbReference type="InterPro" id="IPR023393">
    <property type="entry name" value="START-like_dom_sf"/>
</dbReference>
<accession>A0AAW1VP47</accession>
<dbReference type="CDD" id="cd07816">
    <property type="entry name" value="Bet_v1-like"/>
    <property type="match status" value="1"/>
</dbReference>
<evidence type="ECO:0000259" key="1">
    <source>
        <dbReference type="SMART" id="SM01037"/>
    </source>
</evidence>
<evidence type="ECO:0000313" key="2">
    <source>
        <dbReference type="EMBL" id="KAK9905441.1"/>
    </source>
</evidence>
<dbReference type="GO" id="GO:0006952">
    <property type="term" value="P:defense response"/>
    <property type="evidence" value="ECO:0007669"/>
    <property type="project" value="InterPro"/>
</dbReference>
<dbReference type="EMBL" id="JBEDUW010000121">
    <property type="protein sequence ID" value="KAK9905441.1"/>
    <property type="molecule type" value="Genomic_DNA"/>
</dbReference>
<dbReference type="PANTHER" id="PTHR31907">
    <property type="entry name" value="MLP-LIKE PROTEIN 423"/>
    <property type="match status" value="1"/>
</dbReference>
<name>A0AAW1VP47_RUBAR</name>
<dbReference type="Gene3D" id="3.30.530.20">
    <property type="match status" value="1"/>
</dbReference>
<dbReference type="AlphaFoldDB" id="A0AAW1VP47"/>
<dbReference type="SUPFAM" id="SSF55961">
    <property type="entry name" value="Bet v1-like"/>
    <property type="match status" value="1"/>
</dbReference>
<feature type="domain" description="Bet v I/Major latex protein" evidence="1">
    <location>
        <begin position="4"/>
        <end position="157"/>
    </location>
</feature>
<dbReference type="InterPro" id="IPR051761">
    <property type="entry name" value="MLP-like_ligand-binding"/>
</dbReference>
<protein>
    <recommendedName>
        <fullName evidence="1">Bet v I/Major latex protein domain-containing protein</fullName>
    </recommendedName>
</protein>
<organism evidence="2 3">
    <name type="scientific">Rubus argutus</name>
    <name type="common">Southern blackberry</name>
    <dbReference type="NCBI Taxonomy" id="59490"/>
    <lineage>
        <taxon>Eukaryota</taxon>
        <taxon>Viridiplantae</taxon>
        <taxon>Streptophyta</taxon>
        <taxon>Embryophyta</taxon>
        <taxon>Tracheophyta</taxon>
        <taxon>Spermatophyta</taxon>
        <taxon>Magnoliopsida</taxon>
        <taxon>eudicotyledons</taxon>
        <taxon>Gunneridae</taxon>
        <taxon>Pentapetalae</taxon>
        <taxon>rosids</taxon>
        <taxon>fabids</taxon>
        <taxon>Rosales</taxon>
        <taxon>Rosaceae</taxon>
        <taxon>Rosoideae</taxon>
        <taxon>Rosoideae incertae sedis</taxon>
        <taxon>Rubus</taxon>
    </lineage>
</organism>
<gene>
    <name evidence="2" type="ORF">M0R45_000165</name>
</gene>
<reference evidence="2 3" key="1">
    <citation type="journal article" date="2023" name="G3 (Bethesda)">
        <title>A chromosome-length genome assembly and annotation of blackberry (Rubus argutus, cv. 'Hillquist').</title>
        <authorList>
            <person name="Bruna T."/>
            <person name="Aryal R."/>
            <person name="Dudchenko O."/>
            <person name="Sargent D.J."/>
            <person name="Mead D."/>
            <person name="Buti M."/>
            <person name="Cavallini A."/>
            <person name="Hytonen T."/>
            <person name="Andres J."/>
            <person name="Pham M."/>
            <person name="Weisz D."/>
            <person name="Mascagni F."/>
            <person name="Usai G."/>
            <person name="Natali L."/>
            <person name="Bassil N."/>
            <person name="Fernandez G.E."/>
            <person name="Lomsadze A."/>
            <person name="Armour M."/>
            <person name="Olukolu B."/>
            <person name="Poorten T."/>
            <person name="Britton C."/>
            <person name="Davik J."/>
            <person name="Ashrafi H."/>
            <person name="Aiden E.L."/>
            <person name="Borodovsky M."/>
            <person name="Worthington M."/>
        </authorList>
    </citation>
    <scope>NUCLEOTIDE SEQUENCE [LARGE SCALE GENOMIC DNA]</scope>
    <source>
        <strain evidence="2">PI 553951</strain>
    </source>
</reference>
<dbReference type="SMART" id="SM01037">
    <property type="entry name" value="Bet_v_1"/>
    <property type="match status" value="1"/>
</dbReference>
<keyword evidence="3" id="KW-1185">Reference proteome</keyword>
<evidence type="ECO:0000313" key="3">
    <source>
        <dbReference type="Proteomes" id="UP001457282"/>
    </source>
</evidence>
<dbReference type="Pfam" id="PF00407">
    <property type="entry name" value="Bet_v_1"/>
    <property type="match status" value="1"/>
</dbReference>
<sequence>MSSSRLGKLEADIEIKAPADKFHEIWARRTYQISNISPDKVASCELLEGDWGKEGSVIFWNYFLDGNAKVGKELFEAIDFDKNSVNWKVIEGDILQYYKSLKSSFQATPRAKGDEEGTCVHWTLEYEKLHDQVPDPLSKLQLIVSVVKDIDAYLTTQA</sequence>
<proteinExistence type="predicted"/>
<dbReference type="InterPro" id="IPR000916">
    <property type="entry name" value="Bet_v_I/MLP"/>
</dbReference>